<evidence type="ECO:0000256" key="2">
    <source>
        <dbReference type="ARBA" id="ARBA00022556"/>
    </source>
</evidence>
<keyword evidence="5" id="KW-0443">Lipid metabolism</keyword>
<reference evidence="7" key="1">
    <citation type="submission" date="2020-05" db="EMBL/GenBank/DDBJ databases">
        <title>Genomic Encyclopedia of Type Strains, Phase IV (KMG-V): Genome sequencing to study the core and pangenomes of soil and plant-associated prokaryotes.</title>
        <authorList>
            <person name="Whitman W."/>
        </authorList>
    </citation>
    <scope>NUCLEOTIDE SEQUENCE</scope>
    <source>
        <strain evidence="7">16F</strain>
    </source>
</reference>
<accession>A0A8J8G925</accession>
<protein>
    <submittedName>
        <fullName evidence="7">UDP-3-O-[3-hydroxymyristoyl] glucosamine N-acyltransferase</fullName>
        <ecNumber evidence="7">2.3.1.191</ecNumber>
    </submittedName>
</protein>
<dbReference type="GO" id="GO:0103118">
    <property type="term" value="F:UDP-3-O-[(3R)-3-hydroxyacyl]-glucosamine N-acyltransferase activity"/>
    <property type="evidence" value="ECO:0007669"/>
    <property type="project" value="UniProtKB-EC"/>
</dbReference>
<evidence type="ECO:0000313" key="8">
    <source>
        <dbReference type="Proteomes" id="UP000610746"/>
    </source>
</evidence>
<dbReference type="InterPro" id="IPR011004">
    <property type="entry name" value="Trimer_LpxA-like_sf"/>
</dbReference>
<dbReference type="PROSITE" id="PS00101">
    <property type="entry name" value="HEXAPEP_TRANSFERASES"/>
    <property type="match status" value="1"/>
</dbReference>
<dbReference type="GO" id="GO:0016020">
    <property type="term" value="C:membrane"/>
    <property type="evidence" value="ECO:0007669"/>
    <property type="project" value="GOC"/>
</dbReference>
<dbReference type="NCBIfam" id="NF002060">
    <property type="entry name" value="PRK00892.1"/>
    <property type="match status" value="1"/>
</dbReference>
<dbReference type="Gene3D" id="3.40.1390.10">
    <property type="entry name" value="MurE/MurF, N-terminal domain"/>
    <property type="match status" value="1"/>
</dbReference>
<dbReference type="RefSeq" id="WP_173778345.1">
    <property type="nucleotide sequence ID" value="NZ_JABSNO010000004.1"/>
</dbReference>
<dbReference type="InterPro" id="IPR007691">
    <property type="entry name" value="LpxD"/>
</dbReference>
<evidence type="ECO:0000256" key="6">
    <source>
        <dbReference type="ARBA" id="ARBA00023315"/>
    </source>
</evidence>
<dbReference type="SUPFAM" id="SSF51161">
    <property type="entry name" value="Trimeric LpxA-like enzymes"/>
    <property type="match status" value="1"/>
</dbReference>
<dbReference type="InterPro" id="IPR018357">
    <property type="entry name" value="Hexapep_transf_CS"/>
</dbReference>
<keyword evidence="6 7" id="KW-0012">Acyltransferase</keyword>
<evidence type="ECO:0000256" key="4">
    <source>
        <dbReference type="ARBA" id="ARBA00022737"/>
    </source>
</evidence>
<keyword evidence="1" id="KW-0444">Lipid biosynthesis</keyword>
<keyword evidence="4" id="KW-0677">Repeat</keyword>
<keyword evidence="3 7" id="KW-0808">Transferase</keyword>
<dbReference type="AlphaFoldDB" id="A0A8J8G925"/>
<evidence type="ECO:0000256" key="3">
    <source>
        <dbReference type="ARBA" id="ARBA00022679"/>
    </source>
</evidence>
<dbReference type="Gene3D" id="2.160.10.10">
    <property type="entry name" value="Hexapeptide repeat proteins"/>
    <property type="match status" value="1"/>
</dbReference>
<dbReference type="EMBL" id="JABSNO010000004">
    <property type="protein sequence ID" value="NRS91724.1"/>
    <property type="molecule type" value="Genomic_DNA"/>
</dbReference>
<evidence type="ECO:0000256" key="5">
    <source>
        <dbReference type="ARBA" id="ARBA00023098"/>
    </source>
</evidence>
<dbReference type="PANTHER" id="PTHR43378:SF2">
    <property type="entry name" value="UDP-3-O-ACYLGLUCOSAMINE N-ACYLTRANSFERASE 1, MITOCHONDRIAL-RELATED"/>
    <property type="match status" value="1"/>
</dbReference>
<dbReference type="Proteomes" id="UP000610746">
    <property type="component" value="Unassembled WGS sequence"/>
</dbReference>
<sequence>MMIEVQNIIKFLEIDEIIGNKNRQIINAIQLSTENERDDVLMWVSAKYKEKLKDVQHGVIVCEAIEENLINENCTYLITSQPRLAFQKILTEFFMPKRKTGISASAIIEKNCSIGNNVFIGNNVVIEENCTIGDDTVIDHNTIIKAHIKIGKNVSIGCNCTIGGVGFGYEKDETGQFVFIPHIGNIIIEDFVEIGNNTCIDRAVMGNTIIKENAKIDNLVHIAHGVEIGKNSLIIANAMVAGSVKIGENTWVAPSASILNQKKIGNNVTIGLSAVVVKDVNDGETVIGSPAEEISIALGKKKIMNEKLFK</sequence>
<keyword evidence="8" id="KW-1185">Reference proteome</keyword>
<keyword evidence="2" id="KW-0441">Lipid A biosynthesis</keyword>
<dbReference type="PANTHER" id="PTHR43378">
    <property type="entry name" value="UDP-3-O-ACYLGLUCOSAMINE N-ACYLTRANSFERASE"/>
    <property type="match status" value="1"/>
</dbReference>
<dbReference type="GO" id="GO:0009245">
    <property type="term" value="P:lipid A biosynthetic process"/>
    <property type="evidence" value="ECO:0007669"/>
    <property type="project" value="UniProtKB-KW"/>
</dbReference>
<evidence type="ECO:0000313" key="7">
    <source>
        <dbReference type="EMBL" id="NRS91724.1"/>
    </source>
</evidence>
<name>A0A8J8G925_9FLAO</name>
<evidence type="ECO:0000256" key="1">
    <source>
        <dbReference type="ARBA" id="ARBA00022516"/>
    </source>
</evidence>
<dbReference type="CDD" id="cd03352">
    <property type="entry name" value="LbH_LpxD"/>
    <property type="match status" value="1"/>
</dbReference>
<gene>
    <name evidence="7" type="ORF">HNQ03_000791</name>
</gene>
<proteinExistence type="predicted"/>
<dbReference type="InterPro" id="IPR001451">
    <property type="entry name" value="Hexapep"/>
</dbReference>
<dbReference type="EC" id="2.3.1.191" evidence="7"/>
<dbReference type="Pfam" id="PF00132">
    <property type="entry name" value="Hexapep"/>
    <property type="match status" value="2"/>
</dbReference>
<organism evidence="7 8">
    <name type="scientific">Frigoriflavimonas asaccharolytica</name>
    <dbReference type="NCBI Taxonomy" id="2735899"/>
    <lineage>
        <taxon>Bacteria</taxon>
        <taxon>Pseudomonadati</taxon>
        <taxon>Bacteroidota</taxon>
        <taxon>Flavobacteriia</taxon>
        <taxon>Flavobacteriales</taxon>
        <taxon>Weeksellaceae</taxon>
        <taxon>Frigoriflavimonas</taxon>
    </lineage>
</organism>
<comment type="caution">
    <text evidence="7">The sequence shown here is derived from an EMBL/GenBank/DDBJ whole genome shotgun (WGS) entry which is preliminary data.</text>
</comment>
<dbReference type="GO" id="GO:0016410">
    <property type="term" value="F:N-acyltransferase activity"/>
    <property type="evidence" value="ECO:0007669"/>
    <property type="project" value="InterPro"/>
</dbReference>